<accession>A0A1D2YSC8</accession>
<dbReference type="GO" id="GO:0050071">
    <property type="term" value="F:phosphatidylglycerol lysyltransferase activity"/>
    <property type="evidence" value="ECO:0007669"/>
    <property type="project" value="UniProtKB-EC"/>
</dbReference>
<comment type="function">
    <text evidence="6">Catalyzes the transfer of a lysyl group from L-lysyl-tRNA(Lys) to membrane-bound phosphatidylglycerol (PG), which produces lysylphosphatidylglycerol (LPG), a major component of the bacterial membrane with a positive net charge. LPG synthesis contributes to bacterial virulence as it is involved in the resistance mechanism against cationic antimicrobial peptides (CAMP) produces by the host's immune system (defensins, cathelicidins) and by the competing microorganisms.</text>
</comment>
<dbReference type="Pfam" id="PF03706">
    <property type="entry name" value="LPG_synthase_TM"/>
    <property type="match status" value="1"/>
</dbReference>
<dbReference type="Proteomes" id="UP000243739">
    <property type="component" value="Unassembled WGS sequence"/>
</dbReference>
<dbReference type="InterPro" id="IPR022791">
    <property type="entry name" value="L-PG_synthase/AglD"/>
</dbReference>
<protein>
    <recommendedName>
        <fullName evidence="6">Phosphatidylglycerol lysyltransferase</fullName>
        <ecNumber evidence="6">2.3.2.3</ecNumber>
    </recommendedName>
    <alternativeName>
        <fullName evidence="6">Lysylphosphatidylglycerol synthase</fullName>
    </alternativeName>
</protein>
<keyword evidence="6" id="KW-0808">Transferase</keyword>
<comment type="similarity">
    <text evidence="6">Belongs to the LPG synthase family.</text>
</comment>
<comment type="caution">
    <text evidence="7">The sequence shown here is derived from an EMBL/GenBank/DDBJ whole genome shotgun (WGS) entry which is preliminary data.</text>
</comment>
<evidence type="ECO:0000256" key="5">
    <source>
        <dbReference type="ARBA" id="ARBA00023136"/>
    </source>
</evidence>
<dbReference type="PANTHER" id="PTHR39087:SF2">
    <property type="entry name" value="UPF0104 MEMBRANE PROTEIN MJ1595"/>
    <property type="match status" value="1"/>
</dbReference>
<keyword evidence="6" id="KW-0046">Antibiotic resistance</keyword>
<feature type="transmembrane region" description="Helical" evidence="6">
    <location>
        <begin position="72"/>
        <end position="95"/>
    </location>
</feature>
<feature type="transmembrane region" description="Helical" evidence="6">
    <location>
        <begin position="101"/>
        <end position="121"/>
    </location>
</feature>
<proteinExistence type="inferred from homology"/>
<keyword evidence="5 6" id="KW-0472">Membrane</keyword>
<comment type="catalytic activity">
    <reaction evidence="6">
        <text>L-lysyl-tRNA(Lys) + a 1,2-diacyl-sn-glycero-3-phospho-(1'-sn-glycerol) = a 1,2-diacyl-sn-glycero-3-phospho-1'-(3'-O-L-lysyl)-sn-glycerol + tRNA(Lys)</text>
        <dbReference type="Rhea" id="RHEA:10668"/>
        <dbReference type="Rhea" id="RHEA-COMP:9696"/>
        <dbReference type="Rhea" id="RHEA-COMP:9697"/>
        <dbReference type="ChEBI" id="CHEBI:64716"/>
        <dbReference type="ChEBI" id="CHEBI:75792"/>
        <dbReference type="ChEBI" id="CHEBI:78442"/>
        <dbReference type="ChEBI" id="CHEBI:78529"/>
        <dbReference type="EC" id="2.3.2.3"/>
    </reaction>
</comment>
<keyword evidence="4 6" id="KW-1133">Transmembrane helix</keyword>
<name>A0A1D2YSC8_9BACI</name>
<keyword evidence="6" id="KW-0443">Lipid metabolism</keyword>
<reference evidence="7 8" key="1">
    <citation type="submission" date="2016-09" db="EMBL/GenBank/DDBJ databases">
        <title>Draft genome sequence for the type strain of Vulcanibacillus modesticaldus BR, a strictly anaerobic, moderately thermophilic, and nitrate-reducing bacterium from deep sea-hydrothermal vents of the Mid-Atlantic Ridge.</title>
        <authorList>
            <person name="Abin C.A."/>
            <person name="Hollibaugh J.T."/>
        </authorList>
    </citation>
    <scope>NUCLEOTIDE SEQUENCE [LARGE SCALE GENOMIC DNA]</scope>
    <source>
        <strain evidence="7 8">BR</strain>
    </source>
</reference>
<keyword evidence="2" id="KW-1003">Cell membrane</keyword>
<evidence type="ECO:0000256" key="6">
    <source>
        <dbReference type="RuleBase" id="RU363042"/>
    </source>
</evidence>
<dbReference type="EC" id="2.3.2.3" evidence="6"/>
<feature type="transmembrane region" description="Helical" evidence="6">
    <location>
        <begin position="26"/>
        <end position="51"/>
    </location>
</feature>
<comment type="subcellular location">
    <subcellularLocation>
        <location evidence="1 6">Cell membrane</location>
        <topology evidence="1 6">Multi-pass membrane protein</topology>
    </subcellularLocation>
</comment>
<dbReference type="PANTHER" id="PTHR39087">
    <property type="entry name" value="UPF0104 MEMBRANE PROTEIN MJ1595"/>
    <property type="match status" value="1"/>
</dbReference>
<evidence type="ECO:0000313" key="8">
    <source>
        <dbReference type="Proteomes" id="UP000243739"/>
    </source>
</evidence>
<keyword evidence="8" id="KW-1185">Reference proteome</keyword>
<dbReference type="STRING" id="337097.BHF71_04070"/>
<evidence type="ECO:0000256" key="4">
    <source>
        <dbReference type="ARBA" id="ARBA00022989"/>
    </source>
</evidence>
<evidence type="ECO:0000256" key="3">
    <source>
        <dbReference type="ARBA" id="ARBA00022692"/>
    </source>
</evidence>
<keyword evidence="3 6" id="KW-0812">Transmembrane</keyword>
<dbReference type="GO" id="GO:0046677">
    <property type="term" value="P:response to antibiotic"/>
    <property type="evidence" value="ECO:0007669"/>
    <property type="project" value="UniProtKB-KW"/>
</dbReference>
<feature type="transmembrane region" description="Helical" evidence="6">
    <location>
        <begin position="223"/>
        <end position="247"/>
    </location>
</feature>
<dbReference type="GO" id="GO:0006629">
    <property type="term" value="P:lipid metabolic process"/>
    <property type="evidence" value="ECO:0007669"/>
    <property type="project" value="UniProtKB-KW"/>
</dbReference>
<evidence type="ECO:0000256" key="2">
    <source>
        <dbReference type="ARBA" id="ARBA00022475"/>
    </source>
</evidence>
<evidence type="ECO:0000313" key="7">
    <source>
        <dbReference type="EMBL" id="OEF96959.1"/>
    </source>
</evidence>
<sequence>MFLSYGMAFVFRAIAWKIYVKKDIPISIYLNALFYSLFINHLLPVKIGDVVRAGILMKEKEMNWDESIHSVIVMRLLDMLILGMIASIGTIFIGFDISLSFFINIILVISIIALIVYFFIIRGRFVEKFDFIYRHLKMIKRLLMSIEGVYILLLISISWLLEGMILFTVANLSGSFLSVFQGIWINSITIAGQIFHFTPGGIGNYESIMNIALVSQGLSINEAYSISLITHGFKFLFSYLVGIYLLIKYPINIKQLMEWRKKKGDMS</sequence>
<evidence type="ECO:0000256" key="1">
    <source>
        <dbReference type="ARBA" id="ARBA00004651"/>
    </source>
</evidence>
<dbReference type="AlphaFoldDB" id="A0A1D2YSC8"/>
<organism evidence="7 8">
    <name type="scientific">Vulcanibacillus modesticaldus</name>
    <dbReference type="NCBI Taxonomy" id="337097"/>
    <lineage>
        <taxon>Bacteria</taxon>
        <taxon>Bacillati</taxon>
        <taxon>Bacillota</taxon>
        <taxon>Bacilli</taxon>
        <taxon>Bacillales</taxon>
        <taxon>Bacillaceae</taxon>
        <taxon>Vulcanibacillus</taxon>
    </lineage>
</organism>
<dbReference type="EMBL" id="MIJF01000078">
    <property type="protein sequence ID" value="OEF96959.1"/>
    <property type="molecule type" value="Genomic_DNA"/>
</dbReference>
<gene>
    <name evidence="6" type="primary">mprF</name>
    <name evidence="7" type="ORF">BHF71_04070</name>
</gene>
<feature type="transmembrane region" description="Helical" evidence="6">
    <location>
        <begin position="142"/>
        <end position="161"/>
    </location>
</feature>
<dbReference type="GO" id="GO:0005886">
    <property type="term" value="C:plasma membrane"/>
    <property type="evidence" value="ECO:0007669"/>
    <property type="project" value="UniProtKB-SubCell"/>
</dbReference>